<comment type="caution">
    <text evidence="1">The sequence shown here is derived from an EMBL/GenBank/DDBJ whole genome shotgun (WGS) entry which is preliminary data.</text>
</comment>
<evidence type="ECO:0000313" key="2">
    <source>
        <dbReference type="Proteomes" id="UP000887159"/>
    </source>
</evidence>
<accession>A0A8X7BA43</accession>
<name>A0A8X7BA43_TRICX</name>
<sequence>MERLDNERITRARYANLQKIKEYTHRIETVKTALRHQVELDLNDRYWQVIHATSSQCHTSSTVLAREAWRNSPLHSIALIIHASNGKHVTGLEDRPQRQALRSEKRNDGCSSLKTRTTSIYVMYPTVIDVFECKHSSGAISLVSPDTDTSIMEFVGKYTTRCHSSIQLGR</sequence>
<gene>
    <name evidence="1" type="ORF">TNCV_2689561</name>
</gene>
<dbReference type="AlphaFoldDB" id="A0A8X7BA43"/>
<evidence type="ECO:0000313" key="1">
    <source>
        <dbReference type="EMBL" id="GFY24765.1"/>
    </source>
</evidence>
<dbReference type="EMBL" id="BMAU01021370">
    <property type="protein sequence ID" value="GFY24765.1"/>
    <property type="molecule type" value="Genomic_DNA"/>
</dbReference>
<organism evidence="1 2">
    <name type="scientific">Trichonephila clavipes</name>
    <name type="common">Golden silk orbweaver</name>
    <name type="synonym">Nephila clavipes</name>
    <dbReference type="NCBI Taxonomy" id="2585209"/>
    <lineage>
        <taxon>Eukaryota</taxon>
        <taxon>Metazoa</taxon>
        <taxon>Ecdysozoa</taxon>
        <taxon>Arthropoda</taxon>
        <taxon>Chelicerata</taxon>
        <taxon>Arachnida</taxon>
        <taxon>Araneae</taxon>
        <taxon>Araneomorphae</taxon>
        <taxon>Entelegynae</taxon>
        <taxon>Araneoidea</taxon>
        <taxon>Nephilidae</taxon>
        <taxon>Trichonephila</taxon>
    </lineage>
</organism>
<protein>
    <submittedName>
        <fullName evidence="1">Uncharacterized protein</fullName>
    </submittedName>
</protein>
<reference evidence="1" key="1">
    <citation type="submission" date="2020-08" db="EMBL/GenBank/DDBJ databases">
        <title>Multicomponent nature underlies the extraordinary mechanical properties of spider dragline silk.</title>
        <authorList>
            <person name="Kono N."/>
            <person name="Nakamura H."/>
            <person name="Mori M."/>
            <person name="Yoshida Y."/>
            <person name="Ohtoshi R."/>
            <person name="Malay A.D."/>
            <person name="Moran D.A.P."/>
            <person name="Tomita M."/>
            <person name="Numata K."/>
            <person name="Arakawa K."/>
        </authorList>
    </citation>
    <scope>NUCLEOTIDE SEQUENCE</scope>
</reference>
<proteinExistence type="predicted"/>
<keyword evidence="2" id="KW-1185">Reference proteome</keyword>
<dbReference type="Proteomes" id="UP000887159">
    <property type="component" value="Unassembled WGS sequence"/>
</dbReference>